<evidence type="ECO:0000256" key="2">
    <source>
        <dbReference type="PROSITE-ProRule" id="PRU01091"/>
    </source>
</evidence>
<dbReference type="SMART" id="SM00862">
    <property type="entry name" value="Trans_reg_C"/>
    <property type="match status" value="1"/>
</dbReference>
<dbReference type="InterPro" id="IPR003593">
    <property type="entry name" value="AAA+_ATPase"/>
</dbReference>
<dbReference type="GO" id="GO:0006355">
    <property type="term" value="P:regulation of DNA-templated transcription"/>
    <property type="evidence" value="ECO:0007669"/>
    <property type="project" value="InterPro"/>
</dbReference>
<dbReference type="PROSITE" id="PS51755">
    <property type="entry name" value="OMPR_PHOB"/>
    <property type="match status" value="1"/>
</dbReference>
<dbReference type="AlphaFoldDB" id="A0A1X3H9E1"/>
<dbReference type="GO" id="GO:0003677">
    <property type="term" value="F:DNA binding"/>
    <property type="evidence" value="ECO:0007669"/>
    <property type="project" value="UniProtKB-UniRule"/>
</dbReference>
<dbReference type="InterPro" id="IPR011990">
    <property type="entry name" value="TPR-like_helical_dom_sf"/>
</dbReference>
<dbReference type="Proteomes" id="UP000193553">
    <property type="component" value="Unassembled WGS sequence"/>
</dbReference>
<dbReference type="InterPro" id="IPR058852">
    <property type="entry name" value="HTH_77"/>
</dbReference>
<dbReference type="CDD" id="cd00383">
    <property type="entry name" value="trans_reg_C"/>
    <property type="match status" value="1"/>
</dbReference>
<dbReference type="PANTHER" id="PTHR47691">
    <property type="entry name" value="REGULATOR-RELATED"/>
    <property type="match status" value="1"/>
</dbReference>
<keyword evidence="1 2" id="KW-0238">DNA-binding</keyword>
<dbReference type="EMBL" id="NAFI01000164">
    <property type="protein sequence ID" value="OSJ12969.1"/>
    <property type="molecule type" value="Genomic_DNA"/>
</dbReference>
<evidence type="ECO:0000259" key="3">
    <source>
        <dbReference type="PROSITE" id="PS51755"/>
    </source>
</evidence>
<evidence type="ECO:0000313" key="5">
    <source>
        <dbReference type="Proteomes" id="UP000193553"/>
    </source>
</evidence>
<dbReference type="PRINTS" id="PR00364">
    <property type="entry name" value="DISEASERSIST"/>
</dbReference>
<evidence type="ECO:0000256" key="1">
    <source>
        <dbReference type="ARBA" id="ARBA00023125"/>
    </source>
</evidence>
<feature type="DNA-binding region" description="OmpR/PhoB-type" evidence="2">
    <location>
        <begin position="55"/>
        <end position="150"/>
    </location>
</feature>
<feature type="domain" description="OmpR/PhoB-type" evidence="3">
    <location>
        <begin position="55"/>
        <end position="150"/>
    </location>
</feature>
<dbReference type="SUPFAM" id="SSF48452">
    <property type="entry name" value="TPR-like"/>
    <property type="match status" value="1"/>
</dbReference>
<dbReference type="InterPro" id="IPR001867">
    <property type="entry name" value="OmpR/PhoB-type_DNA-bd"/>
</dbReference>
<dbReference type="GO" id="GO:0000160">
    <property type="term" value="P:phosphorelay signal transduction system"/>
    <property type="evidence" value="ECO:0007669"/>
    <property type="project" value="InterPro"/>
</dbReference>
<dbReference type="SMART" id="SM00382">
    <property type="entry name" value="AAA"/>
    <property type="match status" value="1"/>
</dbReference>
<sequence>MHAGTPSGKRPWNLRGVRAAQVYFPHKGRQFRDNFLRSSETDGIWSSSVGRPDEAVVYAFGDLEIDLSKRELRRRGTAAPVGSRGFEVLEALLRARSELVNKYELMRAVWPGAVVEENTLHFHISSVRKALGEDRHLLKTVSGRGYRLTGNWMPCAETDSVAAHRDESAVGQGPAAAHVTNLPLPASPLIGRSSALDHLSEALTRFRVVTLTGPGGIGKSSLAMELGRGLFPSWRGDCWLVELASITNARLMPSAVTHVLGLRVGGDEISFEAVAHAIGGKKLLLILDNCEHLIGAAAQLAQTIVTMCRNASVLATSREGLRIEGEYVYHVPPLDVPPGDSEMSRHAREYSAVQLFLARMDAVHLGHASDRDHIALVAAICRRLDGIPLAIEFAAARSTALGVEEVAARLDDRFRLLTGGHRTALARHQTLRATLDWSYELLSAPERCLLRRLAIFVGGFTLDAAIYLMQECDFGSSQVVEGIANLIAKSLVAIDGSSPRRWRLLETVRAYALEKASEAGEVERTSRFHAMFFQKCFSHSAVISQPGNVIQEVDSCSREMDNVRAALDWCFSASGDDEIGVDLTAGYAAVWLHHALMTECRDRTRVALCRLKRKPSQGKRLQMELYIALGTALVWTMGSIETTMDATTAGLGLAKCLDDREAQLRGLWALWLVQFNTGGCRAAQHTAEQFCALARRKDDATTILVGQRLLGATLQYQGRQREAKPYFERVVRHYIAPADQHDKVWFHYDQRALARAMLARILWLEGFIDQATEQAERSVEEAGAAARGLSLLYPLAWTTCPLMLMTGNLEAAENAIRTLKDVATRHNAAWWKTLANCLEAKLLIKRGDFDQGIRLLQTSLRRCEQTGWTVCYPEFLGTLGEGLAGLRQLAESVQTIDLALTHAARGGERWYVPELLRVKAEILIEMRFNESLSIAEGCLQDGLNLARKQGAMFWELRCAMAMARLKLKQKLPNEAQECLAPVYEKFTEGFDTADLRASRTLLDQLSHFSQL</sequence>
<name>A0A1X3H9E1_9BRAD</name>
<dbReference type="Pfam" id="PF25872">
    <property type="entry name" value="HTH_77"/>
    <property type="match status" value="1"/>
</dbReference>
<dbReference type="Gene3D" id="3.40.50.300">
    <property type="entry name" value="P-loop containing nucleotide triphosphate hydrolases"/>
    <property type="match status" value="1"/>
</dbReference>
<gene>
    <name evidence="4" type="ORF">BSZ18_11720</name>
</gene>
<organism evidence="4 5">
    <name type="scientific">Bradyrhizobium canariense</name>
    <dbReference type="NCBI Taxonomy" id="255045"/>
    <lineage>
        <taxon>Bacteria</taxon>
        <taxon>Pseudomonadati</taxon>
        <taxon>Pseudomonadota</taxon>
        <taxon>Alphaproteobacteria</taxon>
        <taxon>Hyphomicrobiales</taxon>
        <taxon>Nitrobacteraceae</taxon>
        <taxon>Bradyrhizobium</taxon>
    </lineage>
</organism>
<reference evidence="4 5" key="1">
    <citation type="submission" date="2017-03" db="EMBL/GenBank/DDBJ databases">
        <title>Whole genome sequences of fourteen strains of Bradyrhizobium canariense and one strain of Bradyrhizobium japonicum isolated from Lupinus (Papilionoideae: Genisteae) species in Algeria.</title>
        <authorList>
            <person name="Crovadore J."/>
            <person name="Chekireb D."/>
            <person name="Brachmann A."/>
            <person name="Chablais R."/>
            <person name="Cochard B."/>
            <person name="Lefort F."/>
        </authorList>
    </citation>
    <scope>NUCLEOTIDE SEQUENCE [LARGE SCALE GENOMIC DNA]</scope>
    <source>
        <strain evidence="4 5">UBMA195</strain>
    </source>
</reference>
<protein>
    <recommendedName>
        <fullName evidence="3">OmpR/PhoB-type domain-containing protein</fullName>
    </recommendedName>
</protein>
<proteinExistence type="predicted"/>
<dbReference type="InterPro" id="IPR016032">
    <property type="entry name" value="Sig_transdc_resp-reg_C-effctor"/>
</dbReference>
<dbReference type="InterPro" id="IPR027417">
    <property type="entry name" value="P-loop_NTPase"/>
</dbReference>
<accession>A0A1X3H9E1</accession>
<evidence type="ECO:0000313" key="4">
    <source>
        <dbReference type="EMBL" id="OSJ12969.1"/>
    </source>
</evidence>
<dbReference type="SUPFAM" id="SSF52540">
    <property type="entry name" value="P-loop containing nucleoside triphosphate hydrolases"/>
    <property type="match status" value="1"/>
</dbReference>
<dbReference type="PANTHER" id="PTHR47691:SF3">
    <property type="entry name" value="HTH-TYPE TRANSCRIPTIONAL REGULATOR RV0890C-RELATED"/>
    <property type="match status" value="1"/>
</dbReference>
<comment type="caution">
    <text evidence="4">The sequence shown here is derived from an EMBL/GenBank/DDBJ whole genome shotgun (WGS) entry which is preliminary data.</text>
</comment>
<dbReference type="InterPro" id="IPR036388">
    <property type="entry name" value="WH-like_DNA-bd_sf"/>
</dbReference>
<dbReference type="Gene3D" id="1.10.10.10">
    <property type="entry name" value="Winged helix-like DNA-binding domain superfamily/Winged helix DNA-binding domain"/>
    <property type="match status" value="1"/>
</dbReference>
<dbReference type="SUPFAM" id="SSF46894">
    <property type="entry name" value="C-terminal effector domain of the bipartite response regulators"/>
    <property type="match status" value="1"/>
</dbReference>
<dbReference type="Gene3D" id="1.25.40.10">
    <property type="entry name" value="Tetratricopeptide repeat domain"/>
    <property type="match status" value="1"/>
</dbReference>
<dbReference type="Pfam" id="PF00486">
    <property type="entry name" value="Trans_reg_C"/>
    <property type="match status" value="1"/>
</dbReference>